<dbReference type="Pfam" id="PF00646">
    <property type="entry name" value="F-box"/>
    <property type="match status" value="1"/>
</dbReference>
<evidence type="ECO:0000313" key="2">
    <source>
        <dbReference type="EMBL" id="KAF6156932.1"/>
    </source>
</evidence>
<dbReference type="EMBL" id="JACGCM010001289">
    <property type="protein sequence ID" value="KAF6156932.1"/>
    <property type="molecule type" value="Genomic_DNA"/>
</dbReference>
<protein>
    <recommendedName>
        <fullName evidence="1">F-box domain-containing protein</fullName>
    </recommendedName>
</protein>
<dbReference type="InterPro" id="IPR036047">
    <property type="entry name" value="F-box-like_dom_sf"/>
</dbReference>
<feature type="domain" description="F-box" evidence="1">
    <location>
        <begin position="10"/>
        <end position="50"/>
    </location>
</feature>
<dbReference type="OrthoDB" id="5319261at2759"/>
<dbReference type="NCBIfam" id="TIGR01640">
    <property type="entry name" value="F_box_assoc_1"/>
    <property type="match status" value="1"/>
</dbReference>
<dbReference type="InterPro" id="IPR050796">
    <property type="entry name" value="SCF_F-box_component"/>
</dbReference>
<dbReference type="Gene3D" id="1.20.1280.50">
    <property type="match status" value="1"/>
</dbReference>
<dbReference type="SMART" id="SM00256">
    <property type="entry name" value="FBOX"/>
    <property type="match status" value="1"/>
</dbReference>
<dbReference type="Proteomes" id="UP000541444">
    <property type="component" value="Unassembled WGS sequence"/>
</dbReference>
<dbReference type="PANTHER" id="PTHR31672">
    <property type="entry name" value="BNACNNG10540D PROTEIN"/>
    <property type="match status" value="1"/>
</dbReference>
<dbReference type="InterPro" id="IPR001810">
    <property type="entry name" value="F-box_dom"/>
</dbReference>
<evidence type="ECO:0000313" key="3">
    <source>
        <dbReference type="Proteomes" id="UP000541444"/>
    </source>
</evidence>
<sequence>MIEGMDGCILPQDVIPEIMSWLPIESIARFSCVCKGFYELFKRIDFIDLHLSRSKERIFVEKRGGFSTSLTSLSLIEEGDYGSLWKAREIPIRLGGLVVFPTISTCNGLICAVRSHVDDQALAVYNPITNESIELPLSDRQGKRLLSIGFGFDSKSKRYKVVRLSEDDDEGVIVRKGEIVTVGDSLWRGLDVPFSVLFGRSFSPLFHGGAFHWIVDKEIHSDSVDGLERILILDISTETFQTCSYKLNISYPLTTLVFNCGEHLCLAEQQSSEVEEIIDVYRLTPINSSAVGHTQHCSYLLPPSKPWDLYLISFLMDDTFLIGEVNLSNNFRDDHLAIFNPKTGLYRNIGVNGIPRSFTTHIFVPSLVSPYASFKMAESHRFQKVLS</sequence>
<evidence type="ECO:0000259" key="1">
    <source>
        <dbReference type="SMART" id="SM00256"/>
    </source>
</evidence>
<organism evidence="2 3">
    <name type="scientific">Kingdonia uniflora</name>
    <dbReference type="NCBI Taxonomy" id="39325"/>
    <lineage>
        <taxon>Eukaryota</taxon>
        <taxon>Viridiplantae</taxon>
        <taxon>Streptophyta</taxon>
        <taxon>Embryophyta</taxon>
        <taxon>Tracheophyta</taxon>
        <taxon>Spermatophyta</taxon>
        <taxon>Magnoliopsida</taxon>
        <taxon>Ranunculales</taxon>
        <taxon>Circaeasteraceae</taxon>
        <taxon>Kingdonia</taxon>
    </lineage>
</organism>
<dbReference type="InterPro" id="IPR006527">
    <property type="entry name" value="F-box-assoc_dom_typ1"/>
</dbReference>
<dbReference type="Pfam" id="PF07734">
    <property type="entry name" value="FBA_1"/>
    <property type="match status" value="1"/>
</dbReference>
<comment type="caution">
    <text evidence="2">The sequence shown here is derived from an EMBL/GenBank/DDBJ whole genome shotgun (WGS) entry which is preliminary data.</text>
</comment>
<name>A0A7J7MQ90_9MAGN</name>
<dbReference type="InterPro" id="IPR017451">
    <property type="entry name" value="F-box-assoc_interact_dom"/>
</dbReference>
<proteinExistence type="predicted"/>
<gene>
    <name evidence="2" type="ORF">GIB67_039693</name>
</gene>
<dbReference type="SUPFAM" id="SSF81383">
    <property type="entry name" value="F-box domain"/>
    <property type="match status" value="1"/>
</dbReference>
<reference evidence="2 3" key="1">
    <citation type="journal article" date="2020" name="IScience">
        <title>Genome Sequencing of the Endangered Kingdonia uniflora (Circaeasteraceae, Ranunculales) Reveals Potential Mechanisms of Evolutionary Specialization.</title>
        <authorList>
            <person name="Sun Y."/>
            <person name="Deng T."/>
            <person name="Zhang A."/>
            <person name="Moore M.J."/>
            <person name="Landis J.B."/>
            <person name="Lin N."/>
            <person name="Zhang H."/>
            <person name="Zhang X."/>
            <person name="Huang J."/>
            <person name="Zhang X."/>
            <person name="Sun H."/>
            <person name="Wang H."/>
        </authorList>
    </citation>
    <scope>NUCLEOTIDE SEQUENCE [LARGE SCALE GENOMIC DNA]</scope>
    <source>
        <strain evidence="2">TB1705</strain>
        <tissue evidence="2">Leaf</tissue>
    </source>
</reference>
<dbReference type="AlphaFoldDB" id="A0A7J7MQ90"/>
<accession>A0A7J7MQ90</accession>
<keyword evidence="3" id="KW-1185">Reference proteome</keyword>
<dbReference type="PANTHER" id="PTHR31672:SF13">
    <property type="entry name" value="F-BOX PROTEIN CPR30-LIKE"/>
    <property type="match status" value="1"/>
</dbReference>